<gene>
    <name evidence="3" type="ORF">EDD31_2743</name>
</gene>
<evidence type="ECO:0000259" key="1">
    <source>
        <dbReference type="Pfam" id="PF10128"/>
    </source>
</evidence>
<dbReference type="Pfam" id="PF20171">
    <property type="entry name" value="OpcA_G6PD_C"/>
    <property type="match status" value="1"/>
</dbReference>
<dbReference type="PANTHER" id="PTHR38658:SF1">
    <property type="entry name" value="OXPP CYCLE PROTEIN OPCA-RELATED"/>
    <property type="match status" value="1"/>
</dbReference>
<evidence type="ECO:0000313" key="4">
    <source>
        <dbReference type="Proteomes" id="UP000280668"/>
    </source>
</evidence>
<keyword evidence="4" id="KW-1185">Reference proteome</keyword>
<accession>A0A3N2BGI3</accession>
<dbReference type="RefSeq" id="WP_123304636.1">
    <property type="nucleotide sequence ID" value="NZ_RKHK01000001.1"/>
</dbReference>
<dbReference type="Proteomes" id="UP000280668">
    <property type="component" value="Unassembled WGS sequence"/>
</dbReference>
<evidence type="ECO:0000259" key="2">
    <source>
        <dbReference type="Pfam" id="PF20171"/>
    </source>
</evidence>
<name>A0A3N2BGI3_9MICO</name>
<dbReference type="PANTHER" id="PTHR38658">
    <property type="entry name" value="OXPP CYCLE PROTEIN OPCA-RELATED"/>
    <property type="match status" value="1"/>
</dbReference>
<evidence type="ECO:0000313" key="3">
    <source>
        <dbReference type="EMBL" id="ROR74335.1"/>
    </source>
</evidence>
<comment type="caution">
    <text evidence="3">The sequence shown here is derived from an EMBL/GenBank/DDBJ whole genome shotgun (WGS) entry which is preliminary data.</text>
</comment>
<dbReference type="EMBL" id="RKHK01000001">
    <property type="protein sequence ID" value="ROR74335.1"/>
    <property type="molecule type" value="Genomic_DNA"/>
</dbReference>
<dbReference type="InterPro" id="IPR004555">
    <property type="entry name" value="G6PDH_assembly_OpcA"/>
</dbReference>
<dbReference type="OrthoDB" id="128564at2"/>
<dbReference type="InterPro" id="IPR046801">
    <property type="entry name" value="OpcA_G6PD_N"/>
</dbReference>
<dbReference type="InterPro" id="IPR046802">
    <property type="entry name" value="OpcA_G6PD_C"/>
</dbReference>
<dbReference type="Pfam" id="PF10128">
    <property type="entry name" value="OpcA_G6PD_assem"/>
    <property type="match status" value="1"/>
</dbReference>
<feature type="domain" description="Glucose-6-phosphate dehydrogenase assembly protein OpcA C-terminal" evidence="2">
    <location>
        <begin position="165"/>
        <end position="296"/>
    </location>
</feature>
<dbReference type="AlphaFoldDB" id="A0A3N2BGI3"/>
<feature type="domain" description="Glucose-6-phosphate dehydrogenase assembly protein OpcA N-terminal" evidence="1">
    <location>
        <begin position="52"/>
        <end position="160"/>
    </location>
</feature>
<reference evidence="3 4" key="1">
    <citation type="submission" date="2018-11" db="EMBL/GenBank/DDBJ databases">
        <title>Sequencing the genomes of 1000 actinobacteria strains.</title>
        <authorList>
            <person name="Klenk H.-P."/>
        </authorList>
    </citation>
    <scope>NUCLEOTIDE SEQUENCE [LARGE SCALE GENOMIC DNA]</scope>
    <source>
        <strain evidence="3 4">DSM 11294</strain>
    </source>
</reference>
<proteinExistence type="predicted"/>
<sequence>MIVTLTDTTSAKVESRLVDVREKGGAVALGRVLTLVILPDDRQGAERAIRTANGASYEHPMRVIVAMPDGEGEAGLDAEIRVGADAGASEVVVLQPRGGAGSSAASLVTAMLLPDAPIVTWWPQSPPSNPGEDLMGSLSQRRITEAARCADPLRALANLAHGYTPGDTDLSWSSLTLWRALLAAALDESDNIAVDSVRVTGDAGLPAASLLSGWLQVSLDCPVELSDDASGALTEVRMDTAAGPIVLHRPNGSTVATLSRPGRTDQKVSLPRRDNEVALIEELRRLDPDEIYGRVLTQTVTAR</sequence>
<organism evidence="3 4">
    <name type="scientific">Bogoriella caseilytica</name>
    <dbReference type="NCBI Taxonomy" id="56055"/>
    <lineage>
        <taxon>Bacteria</taxon>
        <taxon>Bacillati</taxon>
        <taxon>Actinomycetota</taxon>
        <taxon>Actinomycetes</taxon>
        <taxon>Micrococcales</taxon>
        <taxon>Bogoriellaceae</taxon>
        <taxon>Bogoriella</taxon>
    </lineage>
</organism>
<protein>
    <submittedName>
        <fullName evidence="3">Glucose-6-phosphate dehydrogenase assembly protein OpcA</fullName>
    </submittedName>
</protein>